<gene>
    <name evidence="2" type="ORF">g.48204</name>
</gene>
<feature type="non-terminal residue" evidence="2">
    <location>
        <position position="115"/>
    </location>
</feature>
<evidence type="ECO:0000313" key="2">
    <source>
        <dbReference type="EMBL" id="JAS46561.1"/>
    </source>
</evidence>
<protein>
    <submittedName>
        <fullName evidence="2">Uncharacterized protein</fullName>
    </submittedName>
</protein>
<name>A0A1B6F8T2_9HEMI</name>
<evidence type="ECO:0000256" key="1">
    <source>
        <dbReference type="SAM" id="MobiDB-lite"/>
    </source>
</evidence>
<feature type="region of interest" description="Disordered" evidence="1">
    <location>
        <begin position="49"/>
        <end position="70"/>
    </location>
</feature>
<feature type="compositionally biased region" description="Acidic residues" evidence="1">
    <location>
        <begin position="58"/>
        <end position="69"/>
    </location>
</feature>
<dbReference type="AlphaFoldDB" id="A0A1B6F8T2"/>
<sequence length="115" mass="12303">MFIILIHSSNFFAIKGSLDQLLLLTCDAKSLLWSSIWWRYSCWKAAGEKTSLDSAGGDGEDEDRDEGLGDGDVFGFNVGIRMGDDLLASGIGKEDIANKGDIDEGVVGLLSGAQD</sequence>
<reference evidence="2" key="1">
    <citation type="submission" date="2015-11" db="EMBL/GenBank/DDBJ databases">
        <title>De novo transcriptome assembly of four potential Pierce s Disease insect vectors from Arizona vineyards.</title>
        <authorList>
            <person name="Tassone E.E."/>
        </authorList>
    </citation>
    <scope>NUCLEOTIDE SEQUENCE</scope>
</reference>
<proteinExistence type="predicted"/>
<organism evidence="2">
    <name type="scientific">Cuerna arida</name>
    <dbReference type="NCBI Taxonomy" id="1464854"/>
    <lineage>
        <taxon>Eukaryota</taxon>
        <taxon>Metazoa</taxon>
        <taxon>Ecdysozoa</taxon>
        <taxon>Arthropoda</taxon>
        <taxon>Hexapoda</taxon>
        <taxon>Insecta</taxon>
        <taxon>Pterygota</taxon>
        <taxon>Neoptera</taxon>
        <taxon>Paraneoptera</taxon>
        <taxon>Hemiptera</taxon>
        <taxon>Auchenorrhyncha</taxon>
        <taxon>Membracoidea</taxon>
        <taxon>Cicadellidae</taxon>
        <taxon>Cicadellinae</taxon>
        <taxon>Proconiini</taxon>
        <taxon>Cuerna</taxon>
    </lineage>
</organism>
<dbReference type="EMBL" id="GECZ01023208">
    <property type="protein sequence ID" value="JAS46561.1"/>
    <property type="molecule type" value="Transcribed_RNA"/>
</dbReference>
<accession>A0A1B6F8T2</accession>